<dbReference type="SUPFAM" id="SSF49562">
    <property type="entry name" value="C2 domain (Calcium/lipid-binding domain, CaLB)"/>
    <property type="match status" value="1"/>
</dbReference>
<dbReference type="EMBL" id="BMAW01131322">
    <property type="protein sequence ID" value="GFU38940.1"/>
    <property type="molecule type" value="Genomic_DNA"/>
</dbReference>
<dbReference type="AlphaFoldDB" id="A0A8X6QZL6"/>
<gene>
    <name evidence="2" type="primary">PLCG1</name>
    <name evidence="2" type="ORF">NPIL_430802</name>
</gene>
<dbReference type="GO" id="GO:0046488">
    <property type="term" value="P:phosphatidylinositol metabolic process"/>
    <property type="evidence" value="ECO:0007669"/>
    <property type="project" value="TreeGrafter"/>
</dbReference>
<accession>A0A8X6QZL6</accession>
<protein>
    <submittedName>
        <fullName evidence="2">1-phosphatidylinositol 4,5-bisphosphate phosphodiesterase gamma-1</fullName>
    </submittedName>
</protein>
<evidence type="ECO:0000313" key="2">
    <source>
        <dbReference type="EMBL" id="GFU38940.1"/>
    </source>
</evidence>
<name>A0A8X6QZL6_NEPPI</name>
<dbReference type="GO" id="GO:0048015">
    <property type="term" value="P:phosphatidylinositol-mediated signaling"/>
    <property type="evidence" value="ECO:0007669"/>
    <property type="project" value="TreeGrafter"/>
</dbReference>
<dbReference type="CDD" id="cd00275">
    <property type="entry name" value="C2_PLC_like"/>
    <property type="match status" value="1"/>
</dbReference>
<reference evidence="2" key="1">
    <citation type="submission" date="2020-08" db="EMBL/GenBank/DDBJ databases">
        <title>Multicomponent nature underlies the extraordinary mechanical properties of spider dragline silk.</title>
        <authorList>
            <person name="Kono N."/>
            <person name="Nakamura H."/>
            <person name="Mori M."/>
            <person name="Yoshida Y."/>
            <person name="Ohtoshi R."/>
            <person name="Malay A.D."/>
            <person name="Moran D.A.P."/>
            <person name="Tomita M."/>
            <person name="Numata K."/>
            <person name="Arakawa K."/>
        </authorList>
    </citation>
    <scope>NUCLEOTIDE SEQUENCE</scope>
</reference>
<dbReference type="OrthoDB" id="6416251at2759"/>
<dbReference type="Pfam" id="PF00168">
    <property type="entry name" value="C2"/>
    <property type="match status" value="1"/>
</dbReference>
<sequence>MERKPKYFAIETLQKELNTTTITEEIVNQAKKFYEKIATHRNPTIRGQRKGPQGLAFFRCGYVLKPKCMFDDQFDPYDRSTLHNVEPLTLTVQIIAARHLMKTSKGIVSPFVEAELVGADYDCYRFKTSTKEDNGLNPVWKESFRWTVYNPELAIIRFVFLCEDMFGDPNVLAQAAYPITCLRTGYRSIALKNEFSEELELSCLLVHIDMQKHSHEVNSFNSNQPQELSLGSQQRFGDVDVPSLQSNQELLGREVQESKKYPEYDQDLLVNTSERKLREESEIEIELARI</sequence>
<dbReference type="GO" id="GO:0032587">
    <property type="term" value="C:ruffle membrane"/>
    <property type="evidence" value="ECO:0007669"/>
    <property type="project" value="TreeGrafter"/>
</dbReference>
<proteinExistence type="predicted"/>
<dbReference type="InterPro" id="IPR001192">
    <property type="entry name" value="PI-PLC_fam"/>
</dbReference>
<dbReference type="PANTHER" id="PTHR10336:SF159">
    <property type="entry name" value="1-PHOSPHATIDYLINOSITOL 4,5-BISPHOSPHATE PHOSPHODIESTERASE GAMMA"/>
    <property type="match status" value="1"/>
</dbReference>
<comment type="caution">
    <text evidence="2">The sequence shown here is derived from an EMBL/GenBank/DDBJ whole genome shotgun (WGS) entry which is preliminary data.</text>
</comment>
<dbReference type="PROSITE" id="PS50004">
    <property type="entry name" value="C2"/>
    <property type="match status" value="1"/>
</dbReference>
<evidence type="ECO:0000259" key="1">
    <source>
        <dbReference type="PROSITE" id="PS50004"/>
    </source>
</evidence>
<dbReference type="Proteomes" id="UP000887013">
    <property type="component" value="Unassembled WGS sequence"/>
</dbReference>
<evidence type="ECO:0000313" key="3">
    <source>
        <dbReference type="Proteomes" id="UP000887013"/>
    </source>
</evidence>
<organism evidence="2 3">
    <name type="scientific">Nephila pilipes</name>
    <name type="common">Giant wood spider</name>
    <name type="synonym">Nephila maculata</name>
    <dbReference type="NCBI Taxonomy" id="299642"/>
    <lineage>
        <taxon>Eukaryota</taxon>
        <taxon>Metazoa</taxon>
        <taxon>Ecdysozoa</taxon>
        <taxon>Arthropoda</taxon>
        <taxon>Chelicerata</taxon>
        <taxon>Arachnida</taxon>
        <taxon>Araneae</taxon>
        <taxon>Araneomorphae</taxon>
        <taxon>Entelegynae</taxon>
        <taxon>Araneoidea</taxon>
        <taxon>Nephilidae</taxon>
        <taxon>Nephila</taxon>
    </lineage>
</organism>
<dbReference type="GO" id="GO:0004435">
    <property type="term" value="F:phosphatidylinositol-4,5-bisphosphate phospholipase C activity"/>
    <property type="evidence" value="ECO:0007669"/>
    <property type="project" value="TreeGrafter"/>
</dbReference>
<dbReference type="PANTHER" id="PTHR10336">
    <property type="entry name" value="PHOSPHOINOSITIDE-SPECIFIC PHOSPHOLIPASE C FAMILY PROTEIN"/>
    <property type="match status" value="1"/>
</dbReference>
<feature type="domain" description="C2" evidence="1">
    <location>
        <begin position="68"/>
        <end position="193"/>
    </location>
</feature>
<dbReference type="InterPro" id="IPR000008">
    <property type="entry name" value="C2_dom"/>
</dbReference>
<dbReference type="GO" id="GO:0051209">
    <property type="term" value="P:release of sequestered calcium ion into cytosol"/>
    <property type="evidence" value="ECO:0007669"/>
    <property type="project" value="TreeGrafter"/>
</dbReference>
<dbReference type="Gene3D" id="2.60.40.150">
    <property type="entry name" value="C2 domain"/>
    <property type="match status" value="1"/>
</dbReference>
<keyword evidence="3" id="KW-1185">Reference proteome</keyword>
<dbReference type="InterPro" id="IPR035892">
    <property type="entry name" value="C2_domain_sf"/>
</dbReference>
<dbReference type="SMART" id="SM00239">
    <property type="entry name" value="C2"/>
    <property type="match status" value="1"/>
</dbReference>